<comment type="caution">
    <text evidence="4">The sequence shown here is derived from an EMBL/GenBank/DDBJ whole genome shotgun (WGS) entry which is preliminary data.</text>
</comment>
<keyword evidence="1" id="KW-0863">Zinc-finger</keyword>
<feature type="region of interest" description="Disordered" evidence="2">
    <location>
        <begin position="307"/>
        <end position="328"/>
    </location>
</feature>
<dbReference type="GO" id="GO:0008270">
    <property type="term" value="F:zinc ion binding"/>
    <property type="evidence" value="ECO:0007669"/>
    <property type="project" value="UniProtKB-KW"/>
</dbReference>
<evidence type="ECO:0000259" key="3">
    <source>
        <dbReference type="PROSITE" id="PS50157"/>
    </source>
</evidence>
<accession>A0AAV2IQP6</accession>
<dbReference type="EMBL" id="CAXITT010001651">
    <property type="protein sequence ID" value="CAL1548755.1"/>
    <property type="molecule type" value="Genomic_DNA"/>
</dbReference>
<dbReference type="PANTHER" id="PTHR21354:SF0">
    <property type="entry name" value="ZINC FINGER PROTEIN 511"/>
    <property type="match status" value="1"/>
</dbReference>
<name>A0AAV2IQP6_LYMST</name>
<dbReference type="AlphaFoldDB" id="A0AAV2IQP6"/>
<evidence type="ECO:0000256" key="2">
    <source>
        <dbReference type="SAM" id="MobiDB-lite"/>
    </source>
</evidence>
<reference evidence="4 5" key="1">
    <citation type="submission" date="2024-04" db="EMBL/GenBank/DDBJ databases">
        <authorList>
            <consortium name="Genoscope - CEA"/>
            <person name="William W."/>
        </authorList>
    </citation>
    <scope>NUCLEOTIDE SEQUENCE [LARGE SCALE GENOMIC DNA]</scope>
</reference>
<evidence type="ECO:0000313" key="4">
    <source>
        <dbReference type="EMBL" id="CAL1548755.1"/>
    </source>
</evidence>
<organism evidence="4 5">
    <name type="scientific">Lymnaea stagnalis</name>
    <name type="common">Great pond snail</name>
    <name type="synonym">Helix stagnalis</name>
    <dbReference type="NCBI Taxonomy" id="6523"/>
    <lineage>
        <taxon>Eukaryota</taxon>
        <taxon>Metazoa</taxon>
        <taxon>Spiralia</taxon>
        <taxon>Lophotrochozoa</taxon>
        <taxon>Mollusca</taxon>
        <taxon>Gastropoda</taxon>
        <taxon>Heterobranchia</taxon>
        <taxon>Euthyneura</taxon>
        <taxon>Panpulmonata</taxon>
        <taxon>Hygrophila</taxon>
        <taxon>Lymnaeoidea</taxon>
        <taxon>Lymnaeidae</taxon>
        <taxon>Lymnaea</taxon>
    </lineage>
</organism>
<keyword evidence="1" id="KW-0862">Zinc</keyword>
<evidence type="ECO:0000256" key="1">
    <source>
        <dbReference type="PROSITE-ProRule" id="PRU00042"/>
    </source>
</evidence>
<keyword evidence="5" id="KW-1185">Reference proteome</keyword>
<proteinExistence type="predicted"/>
<gene>
    <name evidence="4" type="ORF">GSLYS_00022072001</name>
</gene>
<dbReference type="SMART" id="SM00355">
    <property type="entry name" value="ZnF_C2H2"/>
    <property type="match status" value="3"/>
</dbReference>
<dbReference type="InterPro" id="IPR039258">
    <property type="entry name" value="ZNF511"/>
</dbReference>
<dbReference type="PANTHER" id="PTHR21354">
    <property type="entry name" value="ZINC FINGER PROTEIN 511"/>
    <property type="match status" value="1"/>
</dbReference>
<dbReference type="Proteomes" id="UP001497497">
    <property type="component" value="Unassembled WGS sequence"/>
</dbReference>
<evidence type="ECO:0000313" key="5">
    <source>
        <dbReference type="Proteomes" id="UP001497497"/>
    </source>
</evidence>
<dbReference type="PROSITE" id="PS50157">
    <property type="entry name" value="ZINC_FINGER_C2H2_2"/>
    <property type="match status" value="1"/>
</dbReference>
<dbReference type="Gene3D" id="3.30.160.60">
    <property type="entry name" value="Classic Zinc Finger"/>
    <property type="match status" value="1"/>
</dbReference>
<keyword evidence="1" id="KW-0479">Metal-binding</keyword>
<dbReference type="PROSITE" id="PS00028">
    <property type="entry name" value="ZINC_FINGER_C2H2_1"/>
    <property type="match status" value="2"/>
</dbReference>
<feature type="region of interest" description="Disordered" evidence="2">
    <location>
        <begin position="105"/>
        <end position="127"/>
    </location>
</feature>
<protein>
    <recommendedName>
        <fullName evidence="3">C2H2-type domain-containing protein</fullName>
    </recommendedName>
</protein>
<sequence length="351" mass="39355">MDAKQNNISRDSLEVEPPTLSVFELLTLFHGNEENLKYYLSLRESLMVLRAAGSFCWCDPKDEGMRNMLDTKKWEPKITLRRMASEEADGYGFTSKQTALEDVLTSEDGPENNGNAGESPAGDAGMSLGKQATDSDSFICGVDGCNQTFTSVAKYESHYHNSHNFKCATCKRTFVSNFLLDIHLQENHDSYFQILSPKIDMYRCLVESCPLKFRTQELRKDHLVTQHKYPANFAFHRPLKSKIFFVPRPNDNGDGGVKKSSLNSSMDVDVDIEQNTQKIATGKSIGNNSRGRSKKVPSTICFGRGAQRGFQHRPRGAKGRHWHQSASMDVDTTVDIEKVDMSDLGDCLVDS</sequence>
<feature type="domain" description="C2H2-type" evidence="3">
    <location>
        <begin position="165"/>
        <end position="188"/>
    </location>
</feature>
<dbReference type="InterPro" id="IPR013087">
    <property type="entry name" value="Znf_C2H2_type"/>
</dbReference>
<feature type="compositionally biased region" description="Basic residues" evidence="2">
    <location>
        <begin position="310"/>
        <end position="323"/>
    </location>
</feature>